<dbReference type="SUPFAM" id="SSF56219">
    <property type="entry name" value="DNase I-like"/>
    <property type="match status" value="1"/>
</dbReference>
<keyword evidence="2" id="KW-1185">Reference proteome</keyword>
<protein>
    <submittedName>
        <fullName evidence="1">Uncharacterized protein</fullName>
    </submittedName>
</protein>
<evidence type="ECO:0000313" key="2">
    <source>
        <dbReference type="Proteomes" id="UP000509761"/>
    </source>
</evidence>
<dbReference type="AlphaFoldDB" id="A0A653XRL9"/>
<accession>A0A653XRL9</accession>
<dbReference type="Proteomes" id="UP000509761">
    <property type="component" value="Chromosome"/>
</dbReference>
<dbReference type="InterPro" id="IPR036691">
    <property type="entry name" value="Endo/exonu/phosph_ase_sf"/>
</dbReference>
<sequence length="468" mass="50485">MTRVMVWNIDQFDITKLQAIGFNDDPIYGVKPFEMSLGHQSYISSNLMPIHPGGIAIAPDILVILEVSTLHQPQNNIPGLLDDGLGGQGATDLLDIIRGATGNNHWMLVPPLQTGVSDSVAVYYDSTHLAFAGPRIWPGAQGPAVDPNQIPAPATAAYPGMFAGVLPNRQVPATLPNAGAQEDICAANTTFHVAPGYPNAGNVVNFGNNRTPYQVSFGELDGTGTVIRQIDLFAVHGPANKGRARTFIQQLSQLAEVAVAPTANQVKVVLGDFNLNLTENIQNAAQHQLQQEASYVNLTGLGYQMALTVPAPVPYDPTDPQTFSGYTGYFATHMRTLAQATYWYVSNTADFYPGYGIIGSGSSSVRDYSYDNILVRFGMTAGGPMGEVSVMNGIVPQPFAQVNPPPHNAPAGFYTWPVQMADQRYANPPDRIIDQTRNEASDQAILRQWNNYGRIISTSDHMALIATI</sequence>
<evidence type="ECO:0000313" key="1">
    <source>
        <dbReference type="EMBL" id="QKS25399.1"/>
    </source>
</evidence>
<gene>
    <name evidence="1" type="ORF">FX987_03195</name>
</gene>
<accession>A0A6N0Z0Q1</accession>
<dbReference type="RefSeq" id="WP_022521861.1">
    <property type="nucleotide sequence ID" value="NZ_CP054580.1"/>
</dbReference>
<dbReference type="EMBL" id="CP054580">
    <property type="protein sequence ID" value="QKS25399.1"/>
    <property type="molecule type" value="Genomic_DNA"/>
</dbReference>
<name>A0A653XRL9_9GAMM</name>
<dbReference type="Gene3D" id="3.60.10.10">
    <property type="entry name" value="Endonuclease/exonuclease/phosphatase"/>
    <property type="match status" value="1"/>
</dbReference>
<proteinExistence type="predicted"/>
<reference evidence="1 2" key="1">
    <citation type="submission" date="2019-12" db="EMBL/GenBank/DDBJ databases">
        <title>Genome sequencing and assembly of endphytes of Porphyra tenera.</title>
        <authorList>
            <person name="Park J.M."/>
            <person name="Shin R."/>
            <person name="Jo S.H."/>
        </authorList>
    </citation>
    <scope>NUCLEOTIDE SEQUENCE [LARGE SCALE GENOMIC DNA]</scope>
    <source>
        <strain evidence="1 2">GPM3</strain>
    </source>
</reference>
<organism evidence="1 2">
    <name type="scientific">Vreelandella titanicae</name>
    <dbReference type="NCBI Taxonomy" id="664683"/>
    <lineage>
        <taxon>Bacteria</taxon>
        <taxon>Pseudomonadati</taxon>
        <taxon>Pseudomonadota</taxon>
        <taxon>Gammaproteobacteria</taxon>
        <taxon>Oceanospirillales</taxon>
        <taxon>Halomonadaceae</taxon>
        <taxon>Vreelandella</taxon>
    </lineage>
</organism>